<dbReference type="Proteomes" id="UP000515811">
    <property type="component" value="Chromosome"/>
</dbReference>
<feature type="transmembrane region" description="Helical" evidence="1">
    <location>
        <begin position="42"/>
        <end position="63"/>
    </location>
</feature>
<dbReference type="PANTHER" id="PTHR34220:SF9">
    <property type="entry name" value="SIGNAL TRANSDUCTION HISTIDINE KINASE INTERNAL REGION DOMAIN-CONTAINING PROTEIN"/>
    <property type="match status" value="1"/>
</dbReference>
<dbReference type="GO" id="GO:0000155">
    <property type="term" value="F:phosphorelay sensor kinase activity"/>
    <property type="evidence" value="ECO:0007669"/>
    <property type="project" value="InterPro"/>
</dbReference>
<evidence type="ECO:0000259" key="3">
    <source>
        <dbReference type="Pfam" id="PF06580"/>
    </source>
</evidence>
<proteinExistence type="predicted"/>
<keyword evidence="4" id="KW-0808">Transferase</keyword>
<protein>
    <submittedName>
        <fullName evidence="4">Histidine kinase</fullName>
    </submittedName>
</protein>
<evidence type="ECO:0000313" key="4">
    <source>
        <dbReference type="EMBL" id="QNN59683.1"/>
    </source>
</evidence>
<accession>A0A7G9RVQ8</accession>
<dbReference type="Gene3D" id="3.30.565.10">
    <property type="entry name" value="Histidine kinase-like ATPase, C-terminal domain"/>
    <property type="match status" value="1"/>
</dbReference>
<keyword evidence="5" id="KW-1185">Reference proteome</keyword>
<gene>
    <name evidence="4" type="ORF">H9K76_16790</name>
</gene>
<dbReference type="InterPro" id="IPR010559">
    <property type="entry name" value="Sig_transdc_His_kin_internal"/>
</dbReference>
<dbReference type="GO" id="GO:0016020">
    <property type="term" value="C:membrane"/>
    <property type="evidence" value="ECO:0007669"/>
    <property type="project" value="InterPro"/>
</dbReference>
<feature type="transmembrane region" description="Helical" evidence="1">
    <location>
        <begin position="115"/>
        <end position="136"/>
    </location>
</feature>
<keyword evidence="4" id="KW-0418">Kinase</keyword>
<feature type="domain" description="Histidine kinase/HSP90-like ATPase" evidence="2">
    <location>
        <begin position="254"/>
        <end position="357"/>
    </location>
</feature>
<dbReference type="InterPro" id="IPR050640">
    <property type="entry name" value="Bact_2-comp_sensor_kinase"/>
</dbReference>
<feature type="transmembrane region" description="Helical" evidence="1">
    <location>
        <begin position="75"/>
        <end position="95"/>
    </location>
</feature>
<dbReference type="Pfam" id="PF02518">
    <property type="entry name" value="HATPase_c"/>
    <property type="match status" value="1"/>
</dbReference>
<organism evidence="4 5">
    <name type="scientific">Diaphorobacter ruginosibacter</name>
    <dbReference type="NCBI Taxonomy" id="1715720"/>
    <lineage>
        <taxon>Bacteria</taxon>
        <taxon>Pseudomonadati</taxon>
        <taxon>Pseudomonadota</taxon>
        <taxon>Betaproteobacteria</taxon>
        <taxon>Burkholderiales</taxon>
        <taxon>Comamonadaceae</taxon>
        <taxon>Diaphorobacter</taxon>
    </lineage>
</organism>
<reference evidence="4 5" key="1">
    <citation type="submission" date="2020-08" db="EMBL/GenBank/DDBJ databases">
        <title>Genome sequence of Diaphorobacter ruginosibacter DSM 27467T.</title>
        <authorList>
            <person name="Hyun D.-W."/>
            <person name="Bae J.-W."/>
        </authorList>
    </citation>
    <scope>NUCLEOTIDE SEQUENCE [LARGE SCALE GENOMIC DNA]</scope>
    <source>
        <strain evidence="4 5">DSM 27467</strain>
    </source>
</reference>
<name>A0A7G9RVQ8_9BURK</name>
<sequence length="360" mass="39261">MRSDPSPLLPMLARHGAATLLVCALITVVLTAAGVGTWDVNLVYSISIGMLSWMSIEFGRFRFSVGSGIPWPQGWRGMAVVVAGMLIGFSLGTLIGQSYQGHMRPEARPGPFNAWLLPMLITVITSALMSFVFYLLGKSRHLQLQTAQAERQAAQARLALLQTQLEPHMLFNTLANLRALIDVDPARAQSMLDHLIDYLRMTLTGAQKTEHPLRDEFARLGDYLALMQIRMGRRLNCTLDLPDSLAHVGVPPLLLQPLVENSIRHGIEPQPGGGSIHVSARSILLDGDRFAEITVADSSLGLEPARQPAPGREDGTHMGLSLVRERLATRFGNTARFELASAPDQHGTIARVVFPLEASA</sequence>
<keyword evidence="1" id="KW-0472">Membrane</keyword>
<dbReference type="InterPro" id="IPR036890">
    <property type="entry name" value="HATPase_C_sf"/>
</dbReference>
<evidence type="ECO:0000313" key="5">
    <source>
        <dbReference type="Proteomes" id="UP000515811"/>
    </source>
</evidence>
<evidence type="ECO:0000259" key="2">
    <source>
        <dbReference type="Pfam" id="PF02518"/>
    </source>
</evidence>
<dbReference type="KEGG" id="drg:H9K76_16790"/>
<evidence type="ECO:0000256" key="1">
    <source>
        <dbReference type="SAM" id="Phobius"/>
    </source>
</evidence>
<dbReference type="Pfam" id="PF06580">
    <property type="entry name" value="His_kinase"/>
    <property type="match status" value="1"/>
</dbReference>
<dbReference type="PANTHER" id="PTHR34220">
    <property type="entry name" value="SENSOR HISTIDINE KINASE YPDA"/>
    <property type="match status" value="1"/>
</dbReference>
<dbReference type="AlphaFoldDB" id="A0A7G9RVQ8"/>
<dbReference type="InterPro" id="IPR003594">
    <property type="entry name" value="HATPase_dom"/>
</dbReference>
<dbReference type="EMBL" id="CP060714">
    <property type="protein sequence ID" value="QNN59683.1"/>
    <property type="molecule type" value="Genomic_DNA"/>
</dbReference>
<dbReference type="SUPFAM" id="SSF55874">
    <property type="entry name" value="ATPase domain of HSP90 chaperone/DNA topoisomerase II/histidine kinase"/>
    <property type="match status" value="1"/>
</dbReference>
<keyword evidence="1" id="KW-0812">Transmembrane</keyword>
<keyword evidence="1" id="KW-1133">Transmembrane helix</keyword>
<feature type="domain" description="Signal transduction histidine kinase internal region" evidence="3">
    <location>
        <begin position="156"/>
        <end position="235"/>
    </location>
</feature>